<evidence type="ECO:0000313" key="3">
    <source>
        <dbReference type="EMBL" id="MDR9899632.1"/>
    </source>
</evidence>
<dbReference type="RefSeq" id="WP_208339375.1">
    <property type="nucleotide sequence ID" value="NZ_CAWQFN010000520.1"/>
</dbReference>
<dbReference type="EMBL" id="JAALHA020000026">
    <property type="protein sequence ID" value="MDR9899632.1"/>
    <property type="molecule type" value="Genomic_DNA"/>
</dbReference>
<feature type="chain" id="PRO_5043022049" description="Secreted protein" evidence="2">
    <location>
        <begin position="26"/>
        <end position="150"/>
    </location>
</feature>
<gene>
    <name evidence="3" type="ORF">G7B40_034500</name>
</gene>
<keyword evidence="4" id="KW-1185">Reference proteome</keyword>
<feature type="region of interest" description="Disordered" evidence="1">
    <location>
        <begin position="50"/>
        <end position="102"/>
    </location>
</feature>
<keyword evidence="2" id="KW-0732">Signal</keyword>
<feature type="compositionally biased region" description="Low complexity" evidence="1">
    <location>
        <begin position="50"/>
        <end position="98"/>
    </location>
</feature>
<sequence>MLKKNYILFGLLTTALTIAPVAAQAQQQGGSTFGKILQAAPDIINGINTLRGQGNQGNQNNNVQQNQQTNQQNLTSQNGSAPQQDQQSNQQNPTNPNNFCGVSGQLQVSVQNLNPAAVASDLGNSITNLVQGKQTNPNQLNTSGNIGCSK</sequence>
<evidence type="ECO:0000256" key="1">
    <source>
        <dbReference type="SAM" id="MobiDB-lite"/>
    </source>
</evidence>
<protein>
    <recommendedName>
        <fullName evidence="5">Secreted protein</fullName>
    </recommendedName>
</protein>
<dbReference type="Proteomes" id="UP000667802">
    <property type="component" value="Unassembled WGS sequence"/>
</dbReference>
<evidence type="ECO:0000256" key="2">
    <source>
        <dbReference type="SAM" id="SignalP"/>
    </source>
</evidence>
<accession>A0AAP5IEF9</accession>
<name>A0AAP5IEF9_9CYAN</name>
<reference evidence="4" key="1">
    <citation type="journal article" date="2021" name="Science">
        <title>Hunting the eagle killer: A cyanobacterial neurotoxin causes vacuolar myelinopathy.</title>
        <authorList>
            <person name="Breinlinger S."/>
            <person name="Phillips T.J."/>
            <person name="Haram B.N."/>
            <person name="Mares J."/>
            <person name="Martinez Yerena J.A."/>
            <person name="Hrouzek P."/>
            <person name="Sobotka R."/>
            <person name="Henderson W.M."/>
            <person name="Schmieder P."/>
            <person name="Williams S.M."/>
            <person name="Lauderdale J.D."/>
            <person name="Wilde H.D."/>
            <person name="Gerrin W."/>
            <person name="Kust A."/>
            <person name="Washington J.W."/>
            <person name="Wagner C."/>
            <person name="Geier B."/>
            <person name="Liebeke M."/>
            <person name="Enke H."/>
            <person name="Niedermeyer T.H.J."/>
            <person name="Wilde S.B."/>
        </authorList>
    </citation>
    <scope>NUCLEOTIDE SEQUENCE [LARGE SCALE GENOMIC DNA]</scope>
    <source>
        <strain evidence="4">Thurmond2011</strain>
    </source>
</reference>
<evidence type="ECO:0000313" key="4">
    <source>
        <dbReference type="Proteomes" id="UP000667802"/>
    </source>
</evidence>
<proteinExistence type="predicted"/>
<evidence type="ECO:0008006" key="5">
    <source>
        <dbReference type="Google" id="ProtNLM"/>
    </source>
</evidence>
<comment type="caution">
    <text evidence="3">The sequence shown here is derived from an EMBL/GenBank/DDBJ whole genome shotgun (WGS) entry which is preliminary data.</text>
</comment>
<feature type="signal peptide" evidence="2">
    <location>
        <begin position="1"/>
        <end position="25"/>
    </location>
</feature>
<organism evidence="3 4">
    <name type="scientific">Aetokthonos hydrillicola Thurmond2011</name>
    <dbReference type="NCBI Taxonomy" id="2712845"/>
    <lineage>
        <taxon>Bacteria</taxon>
        <taxon>Bacillati</taxon>
        <taxon>Cyanobacteriota</taxon>
        <taxon>Cyanophyceae</taxon>
        <taxon>Nostocales</taxon>
        <taxon>Hapalosiphonaceae</taxon>
        <taxon>Aetokthonos</taxon>
    </lineage>
</organism>
<dbReference type="AlphaFoldDB" id="A0AAP5IEF9"/>